<evidence type="ECO:0000313" key="8">
    <source>
        <dbReference type="EMBL" id="KAK4278528.1"/>
    </source>
</evidence>
<feature type="coiled-coil region" evidence="6">
    <location>
        <begin position="127"/>
        <end position="168"/>
    </location>
</feature>
<evidence type="ECO:0000256" key="3">
    <source>
        <dbReference type="ARBA" id="ARBA00022782"/>
    </source>
</evidence>
<organism evidence="8 9">
    <name type="scientific">Acacia crassicarpa</name>
    <name type="common">northern wattle</name>
    <dbReference type="NCBI Taxonomy" id="499986"/>
    <lineage>
        <taxon>Eukaryota</taxon>
        <taxon>Viridiplantae</taxon>
        <taxon>Streptophyta</taxon>
        <taxon>Embryophyta</taxon>
        <taxon>Tracheophyta</taxon>
        <taxon>Spermatophyta</taxon>
        <taxon>Magnoliopsida</taxon>
        <taxon>eudicotyledons</taxon>
        <taxon>Gunneridae</taxon>
        <taxon>Pentapetalae</taxon>
        <taxon>rosids</taxon>
        <taxon>fabids</taxon>
        <taxon>Fabales</taxon>
        <taxon>Fabaceae</taxon>
        <taxon>Caesalpinioideae</taxon>
        <taxon>mimosoid clade</taxon>
        <taxon>Acacieae</taxon>
        <taxon>Acacia</taxon>
    </lineage>
</organism>
<feature type="region of interest" description="Disordered" evidence="7">
    <location>
        <begin position="1"/>
        <end position="53"/>
    </location>
</feature>
<evidence type="ECO:0000256" key="1">
    <source>
        <dbReference type="ARBA" id="ARBA00005405"/>
    </source>
</evidence>
<dbReference type="EMBL" id="JAWXYG010000003">
    <property type="protein sequence ID" value="KAK4278528.1"/>
    <property type="molecule type" value="Genomic_DNA"/>
</dbReference>
<feature type="coiled-coil region" evidence="6">
    <location>
        <begin position="214"/>
        <end position="241"/>
    </location>
</feature>
<dbReference type="GO" id="GO:0030154">
    <property type="term" value="P:cell differentiation"/>
    <property type="evidence" value="ECO:0007669"/>
    <property type="project" value="UniProtKB-KW"/>
</dbReference>
<keyword evidence="9" id="KW-1185">Reference proteome</keyword>
<evidence type="ECO:0000256" key="7">
    <source>
        <dbReference type="SAM" id="MobiDB-lite"/>
    </source>
</evidence>
<evidence type="ECO:0000256" key="6">
    <source>
        <dbReference type="SAM" id="Coils"/>
    </source>
</evidence>
<keyword evidence="4 6" id="KW-0175">Coiled coil</keyword>
<dbReference type="AlphaFoldDB" id="A0AAE1MWG3"/>
<protein>
    <recommendedName>
        <fullName evidence="10">Protein FLC EXPRESSOR</fullName>
    </recommendedName>
</protein>
<keyword evidence="3" id="KW-0221">Differentiation</keyword>
<comment type="caution">
    <text evidence="8">The sequence shown here is derived from an EMBL/GenBank/DDBJ whole genome shotgun (WGS) entry which is preliminary data.</text>
</comment>
<comment type="similarity">
    <text evidence="1">Belongs to the FLX family.</text>
</comment>
<dbReference type="Proteomes" id="UP001293593">
    <property type="component" value="Unassembled WGS sequence"/>
</dbReference>
<evidence type="ECO:0000313" key="9">
    <source>
        <dbReference type="Proteomes" id="UP001293593"/>
    </source>
</evidence>
<evidence type="ECO:0008006" key="10">
    <source>
        <dbReference type="Google" id="ProtNLM"/>
    </source>
</evidence>
<dbReference type="GO" id="GO:0009908">
    <property type="term" value="P:flower development"/>
    <property type="evidence" value="ECO:0007669"/>
    <property type="project" value="UniProtKB-KW"/>
</dbReference>
<feature type="compositionally biased region" description="Basic and acidic residues" evidence="7">
    <location>
        <begin position="9"/>
        <end position="19"/>
    </location>
</feature>
<keyword evidence="2" id="KW-0217">Developmental protein</keyword>
<dbReference type="PANTHER" id="PTHR33405">
    <property type="entry name" value="PROTEIN FLX-LIKE 2"/>
    <property type="match status" value="1"/>
</dbReference>
<reference evidence="8" key="1">
    <citation type="submission" date="2023-10" db="EMBL/GenBank/DDBJ databases">
        <title>Chromosome-level genome of the transformable northern wattle, Acacia crassicarpa.</title>
        <authorList>
            <person name="Massaro I."/>
            <person name="Sinha N.R."/>
            <person name="Poethig S."/>
            <person name="Leichty A.R."/>
        </authorList>
    </citation>
    <scope>NUCLEOTIDE SEQUENCE</scope>
    <source>
        <strain evidence="8">Acra3RX</strain>
        <tissue evidence="8">Leaf</tissue>
    </source>
</reference>
<evidence type="ECO:0000256" key="2">
    <source>
        <dbReference type="ARBA" id="ARBA00022473"/>
    </source>
</evidence>
<dbReference type="InterPro" id="IPR040353">
    <property type="entry name" value="FLX/FLX-like"/>
</dbReference>
<accession>A0AAE1MWG3</accession>
<keyword evidence="5" id="KW-0287">Flowering</keyword>
<evidence type="ECO:0000256" key="4">
    <source>
        <dbReference type="ARBA" id="ARBA00023054"/>
    </source>
</evidence>
<sequence>MAGRKHRSRPDSKRREVSMTRDGGSSLHHSIPSADEHLLRRRPPSPPSSPSALQDRIAAKNREIQSLLLDNQRMAATHVALKQELNATQQDIRLLSSAAAEVKVQRDIEVRGIYEKSLKMDAEVRAIEAMSSDLVQVRADIQELIEARKDLASHLQAIESELARVREEANQVPTIKADIETMRHEIQRGRNAIEYEKKTHATNLEHRQTMDKNIIIMTREVEKLRVELSNAEKRARATAAASAVTAMNPSLGYPPNYDSPEMGYGGFAYSDSYGMHQIQGGANAHPQYAPGAALHHHPYDVQNIHR</sequence>
<evidence type="ECO:0000256" key="5">
    <source>
        <dbReference type="ARBA" id="ARBA00023089"/>
    </source>
</evidence>
<name>A0AAE1MWG3_9FABA</name>
<dbReference type="PANTHER" id="PTHR33405:SF17">
    <property type="entry name" value="PROTEIN FLC EXPRESSOR"/>
    <property type="match status" value="1"/>
</dbReference>
<gene>
    <name evidence="8" type="ORF">QN277_016364</name>
</gene>
<proteinExistence type="inferred from homology"/>